<evidence type="ECO:0000256" key="1">
    <source>
        <dbReference type="SAM" id="MobiDB-lite"/>
    </source>
</evidence>
<gene>
    <name evidence="2" type="ORF">PLXY2_LOCUS9211</name>
</gene>
<comment type="caution">
    <text evidence="2">The sequence shown here is derived from an EMBL/GenBank/DDBJ whole genome shotgun (WGS) entry which is preliminary data.</text>
</comment>
<protein>
    <submittedName>
        <fullName evidence="2">(diamondback moth) hypothetical protein</fullName>
    </submittedName>
</protein>
<accession>A0A8S4FNB1</accession>
<evidence type="ECO:0000313" key="2">
    <source>
        <dbReference type="EMBL" id="CAG9128653.1"/>
    </source>
</evidence>
<feature type="region of interest" description="Disordered" evidence="1">
    <location>
        <begin position="55"/>
        <end position="160"/>
    </location>
</feature>
<dbReference type="EMBL" id="CAJHNJ030000036">
    <property type="protein sequence ID" value="CAG9128653.1"/>
    <property type="molecule type" value="Genomic_DNA"/>
</dbReference>
<reference evidence="2" key="1">
    <citation type="submission" date="2020-11" db="EMBL/GenBank/DDBJ databases">
        <authorList>
            <person name="Whiteford S."/>
        </authorList>
    </citation>
    <scope>NUCLEOTIDE SEQUENCE</scope>
</reference>
<dbReference type="Proteomes" id="UP000653454">
    <property type="component" value="Unassembled WGS sequence"/>
</dbReference>
<proteinExistence type="predicted"/>
<keyword evidence="3" id="KW-1185">Reference proteome</keyword>
<name>A0A8S4FNB1_PLUXY</name>
<evidence type="ECO:0000313" key="3">
    <source>
        <dbReference type="Proteomes" id="UP000653454"/>
    </source>
</evidence>
<sequence length="169" mass="19229">MRPLLGVPFKYSIKFLSSNIVSVRRPDVSYFGHLRNKSDKCCKDVSQTEGKKVEVWPRPEGTLKGYKMNRSSTPEDQPPNYDPYRIKMPNVVVPPLPPSNAKRMAVLLTNKPPEDDEDQSKTETKSEEGEEPPPESQGLFGYLKSLFGRGKGRGDPQMSRAQLLWTYFH</sequence>
<organism evidence="2 3">
    <name type="scientific">Plutella xylostella</name>
    <name type="common">Diamondback moth</name>
    <name type="synonym">Plutella maculipennis</name>
    <dbReference type="NCBI Taxonomy" id="51655"/>
    <lineage>
        <taxon>Eukaryota</taxon>
        <taxon>Metazoa</taxon>
        <taxon>Ecdysozoa</taxon>
        <taxon>Arthropoda</taxon>
        <taxon>Hexapoda</taxon>
        <taxon>Insecta</taxon>
        <taxon>Pterygota</taxon>
        <taxon>Neoptera</taxon>
        <taxon>Endopterygota</taxon>
        <taxon>Lepidoptera</taxon>
        <taxon>Glossata</taxon>
        <taxon>Ditrysia</taxon>
        <taxon>Yponomeutoidea</taxon>
        <taxon>Plutellidae</taxon>
        <taxon>Plutella</taxon>
    </lineage>
</organism>
<dbReference type="AlphaFoldDB" id="A0A8S4FNB1"/>